<dbReference type="InterPro" id="IPR050072">
    <property type="entry name" value="Peptidase_M20A"/>
</dbReference>
<proteinExistence type="predicted"/>
<keyword evidence="1" id="KW-0378">Hydrolase</keyword>
<reference evidence="1 2" key="1">
    <citation type="submission" date="2019-01" db="EMBL/GenBank/DDBJ databases">
        <title>Bacillus sp. M5HDSG1-1, whole genome shotgun sequence.</title>
        <authorList>
            <person name="Tuo L."/>
        </authorList>
    </citation>
    <scope>NUCLEOTIDE SEQUENCE [LARGE SCALE GENOMIC DNA]</scope>
    <source>
        <strain evidence="1 2">M5HDSG1-1</strain>
    </source>
</reference>
<dbReference type="PANTHER" id="PTHR43808:SF27">
    <property type="entry name" value="PROTEIN ROCB"/>
    <property type="match status" value="1"/>
</dbReference>
<dbReference type="FunFam" id="3.40.630.10:FF:000100">
    <property type="entry name" value="Arginine utilization protein RocB"/>
    <property type="match status" value="1"/>
</dbReference>
<dbReference type="RefSeq" id="WP_127741879.1">
    <property type="nucleotide sequence ID" value="NZ_RZTZ01000017.1"/>
</dbReference>
<dbReference type="InterPro" id="IPR012166">
    <property type="entry name" value="Uncharacterised_RocB"/>
</dbReference>
<dbReference type="Gene3D" id="3.40.630.10">
    <property type="entry name" value="Zn peptidases"/>
    <property type="match status" value="1"/>
</dbReference>
<dbReference type="Pfam" id="PF01546">
    <property type="entry name" value="Peptidase_M20"/>
    <property type="match status" value="1"/>
</dbReference>
<dbReference type="SUPFAM" id="SSF53187">
    <property type="entry name" value="Zn-dependent exopeptidases"/>
    <property type="match status" value="1"/>
</dbReference>
<keyword evidence="2" id="KW-1185">Reference proteome</keyword>
<evidence type="ECO:0000313" key="1">
    <source>
        <dbReference type="EMBL" id="RVT57425.1"/>
    </source>
</evidence>
<name>A0A437K4J1_9BACI</name>
<dbReference type="Proteomes" id="UP000288024">
    <property type="component" value="Unassembled WGS sequence"/>
</dbReference>
<protein>
    <submittedName>
        <fullName evidence="1">M20/M25/M40 family metallo-hydrolase</fullName>
    </submittedName>
</protein>
<dbReference type="InterPro" id="IPR002933">
    <property type="entry name" value="Peptidase_M20"/>
</dbReference>
<accession>A0A437K4J1</accession>
<sequence>MEKWSTKEQLVDLLCNLVKIPSITGTNAEKELPDYVIKQLTSLKYFQDNPQHLQKNPTGDGTYFVTALVKKQPLTKKTVILISHFDVVDVEDYGRWKEYAFDPQKITELFQQHKEELPRQVKNDLETGNWLFGRGTMDMKCGLALHMSIIEKACNGEFDGNILLVTVPDEEVNSVGMRAAVPLLLEIAQKHDLEYVTVLNGEPMFMRYPGDQNKYIYTGSIGKLLPGFLCYGKETHVGEPFAGLNANYMVSLLTEEFELNTDLCEMVEGEITPPPTNLIQYGIKKDYSVQIPHRAVSLFNLFLLEKKMDDIVTALKETADRAAAKIASSYQKQAHAFAKFTPFVPPDMKVTVLTFDELSKYAVTKYGKESVESIHANILKNRGTMDDREATIEMVDKLAILCKELAPMMILFFAPPFYPAISSYKDPLINNVVQAVQKYGLTSHGVDFEKRNYFNGISDLSYAGLQYPAASMISLTANMPMWERGYSVPLKELEVFNVPVLNIGPVGFDAHQWTERLDIDYAFETLKDLLFFSITTIFAANPSA</sequence>
<evidence type="ECO:0000313" key="2">
    <source>
        <dbReference type="Proteomes" id="UP000288024"/>
    </source>
</evidence>
<dbReference type="GO" id="GO:0016787">
    <property type="term" value="F:hydrolase activity"/>
    <property type="evidence" value="ECO:0007669"/>
    <property type="project" value="UniProtKB-KW"/>
</dbReference>
<dbReference type="AlphaFoldDB" id="A0A437K4J1"/>
<organism evidence="1 2">
    <name type="scientific">Niallia taxi</name>
    <dbReference type="NCBI Taxonomy" id="2499688"/>
    <lineage>
        <taxon>Bacteria</taxon>
        <taxon>Bacillati</taxon>
        <taxon>Bacillota</taxon>
        <taxon>Bacilli</taxon>
        <taxon>Bacillales</taxon>
        <taxon>Bacillaceae</taxon>
        <taxon>Niallia</taxon>
    </lineage>
</organism>
<comment type="caution">
    <text evidence="1">The sequence shown here is derived from an EMBL/GenBank/DDBJ whole genome shotgun (WGS) entry which is preliminary data.</text>
</comment>
<gene>
    <name evidence="1" type="ORF">EM808_24700</name>
</gene>
<dbReference type="PANTHER" id="PTHR43808">
    <property type="entry name" value="ACETYLORNITHINE DEACETYLASE"/>
    <property type="match status" value="1"/>
</dbReference>
<dbReference type="PIRSF" id="PIRSF010386">
    <property type="entry name" value="RocB"/>
    <property type="match status" value="1"/>
</dbReference>
<dbReference type="EMBL" id="RZTZ01000017">
    <property type="protein sequence ID" value="RVT57425.1"/>
    <property type="molecule type" value="Genomic_DNA"/>
</dbReference>